<gene>
    <name evidence="1" type="ORF">AYR47_07930</name>
</gene>
<dbReference type="AlphaFoldDB" id="A0A127HUI2"/>
<reference evidence="1 2" key="1">
    <citation type="submission" date="2016-02" db="EMBL/GenBank/DDBJ databases">
        <title>Complete genome sequence of Pseudomonas azotoformans S4.</title>
        <authorList>
            <person name="Fang Y."/>
            <person name="Wu L."/>
            <person name="Feng G."/>
        </authorList>
    </citation>
    <scope>NUCLEOTIDE SEQUENCE [LARGE SCALE GENOMIC DNA]</scope>
    <source>
        <strain evidence="1 2">S4</strain>
    </source>
</reference>
<name>A0A127HUI2_PSEAZ</name>
<evidence type="ECO:0000313" key="2">
    <source>
        <dbReference type="Proteomes" id="UP000070516"/>
    </source>
</evidence>
<dbReference type="Proteomes" id="UP000070516">
    <property type="component" value="Chromosome"/>
</dbReference>
<accession>A0A127HUI2</accession>
<sequence>MHTTKSSAQKRKALYESLVGTADTQRETQAHSLQGSNRDFELYSALDYSIQTTVATDTRAIARTA</sequence>
<evidence type="ECO:0000313" key="1">
    <source>
        <dbReference type="EMBL" id="AMN78256.1"/>
    </source>
</evidence>
<organism evidence="1 2">
    <name type="scientific">Pseudomonas azotoformans</name>
    <dbReference type="NCBI Taxonomy" id="47878"/>
    <lineage>
        <taxon>Bacteria</taxon>
        <taxon>Pseudomonadati</taxon>
        <taxon>Pseudomonadota</taxon>
        <taxon>Gammaproteobacteria</taxon>
        <taxon>Pseudomonadales</taxon>
        <taxon>Pseudomonadaceae</taxon>
        <taxon>Pseudomonas</taxon>
    </lineage>
</organism>
<dbReference type="KEGG" id="pazo:AYR47_07930"/>
<protein>
    <submittedName>
        <fullName evidence="1">Uncharacterized protein</fullName>
    </submittedName>
</protein>
<dbReference type="EMBL" id="CP014546">
    <property type="protein sequence ID" value="AMN78256.1"/>
    <property type="molecule type" value="Genomic_DNA"/>
</dbReference>
<proteinExistence type="predicted"/>